<dbReference type="InterPro" id="IPR041682">
    <property type="entry name" value="AAA_14"/>
</dbReference>
<evidence type="ECO:0000313" key="4">
    <source>
        <dbReference type="Proteomes" id="UP000070587"/>
    </source>
</evidence>
<reference evidence="3 4" key="2">
    <citation type="journal article" date="2016" name="Int. J. Syst. Evol. Microbiol.">
        <title>Pyrococcus kukulkanii sp. nov., a hyperthermophilic, piezophilic archaeon isolated from a deep-sea hydrothermal vent.</title>
        <authorList>
            <person name="Callac N."/>
            <person name="Oger P."/>
            <person name="Lesongeur F."/>
            <person name="Rattray J.E."/>
            <person name="Vannier P."/>
            <person name="Michoud G."/>
            <person name="Beauverger M."/>
            <person name="Gayet N."/>
            <person name="Rouxel O."/>
            <person name="Jebbar M."/>
            <person name="Godfroy A."/>
        </authorList>
    </citation>
    <scope>NUCLEOTIDE SEQUENCE [LARGE SCALE GENOMIC DNA]</scope>
    <source>
        <strain evidence="3 4">NCB100</strain>
    </source>
</reference>
<dbReference type="KEGG" id="pyc:TQ32_01780"/>
<dbReference type="Pfam" id="PF13173">
    <property type="entry name" value="AAA_14"/>
    <property type="match status" value="1"/>
</dbReference>
<dbReference type="PANTHER" id="PTHR33295">
    <property type="entry name" value="ATPASE"/>
    <property type="match status" value="1"/>
</dbReference>
<dbReference type="AlphaFoldDB" id="A0A127B7K1"/>
<dbReference type="RefSeq" id="WP_068320437.1">
    <property type="nucleotide sequence ID" value="NZ_CP010835.1"/>
</dbReference>
<dbReference type="PANTHER" id="PTHR33295:SF8">
    <property type="entry name" value="AAA+ ATPASE DOMAIN-CONTAINING PROTEIN"/>
    <property type="match status" value="1"/>
</dbReference>
<dbReference type="InterPro" id="IPR025420">
    <property type="entry name" value="DUF4143"/>
</dbReference>
<sequence>MGTNVEDVKRYIRLFHERELPNVLERELKLGLIEGKATIIAGPRRSGKTYLLYSLIKGDKERYIYLNFENPLLFGVSGRDFPRILDAYFDLYPENVGVELVFLLDEIQNVQSWEIGVRYLLDEGFRVAVTGSSSKLLSKEIATQLRGRGISYTLLPLSFREFLNFKGFEVKTSDLYGRKVHKVKGLLMEYLRFGGFPEVVLLSDKVRILEEYLSVMAVRDVVERHGIRNVALMEMIIKVLLSNYVKYTSYSSIYRFLKSEFGTSKATVLEYLRALEDSFLFFFLPKYSYSEKESQRAPKKVYLVDTGFSLFTKKDVARDMENVVFLELLRRKYYDDPLLDLYYYGGSGEREVDFILTKAGKVVELIQVTLTLEESYEREVSALIKAGKNLGCRNLMIVTLDEEGEIKVGSFVVNIIPLWKFLLMRWDPSGKAL</sequence>
<evidence type="ECO:0000313" key="3">
    <source>
        <dbReference type="EMBL" id="AMM53363.1"/>
    </source>
</evidence>
<dbReference type="SUPFAM" id="SSF52540">
    <property type="entry name" value="P-loop containing nucleoside triphosphate hydrolases"/>
    <property type="match status" value="1"/>
</dbReference>
<feature type="domain" description="DUF4143" evidence="2">
    <location>
        <begin position="219"/>
        <end position="368"/>
    </location>
</feature>
<organism evidence="3 4">
    <name type="scientific">Pyrococcus kukulkanii</name>
    <dbReference type="NCBI Taxonomy" id="1609559"/>
    <lineage>
        <taxon>Archaea</taxon>
        <taxon>Methanobacteriati</taxon>
        <taxon>Methanobacteriota</taxon>
        <taxon>Thermococci</taxon>
        <taxon>Thermococcales</taxon>
        <taxon>Thermococcaceae</taxon>
        <taxon>Pyrococcus</taxon>
    </lineage>
</organism>
<dbReference type="OrthoDB" id="371918at2157"/>
<dbReference type="GeneID" id="28490521"/>
<dbReference type="PATRIC" id="fig|1609559.3.peg.364"/>
<proteinExistence type="predicted"/>
<dbReference type="Gene3D" id="3.40.50.300">
    <property type="entry name" value="P-loop containing nucleotide triphosphate hydrolases"/>
    <property type="match status" value="1"/>
</dbReference>
<dbReference type="Pfam" id="PF13635">
    <property type="entry name" value="DUF4143"/>
    <property type="match status" value="1"/>
</dbReference>
<protein>
    <submittedName>
        <fullName evidence="3">ATPase</fullName>
    </submittedName>
</protein>
<evidence type="ECO:0000259" key="2">
    <source>
        <dbReference type="Pfam" id="PF13635"/>
    </source>
</evidence>
<gene>
    <name evidence="3" type="ORF">TQ32_01780</name>
</gene>
<accession>A0A127B7K1</accession>
<dbReference type="InterPro" id="IPR027417">
    <property type="entry name" value="P-loop_NTPase"/>
</dbReference>
<dbReference type="Proteomes" id="UP000070587">
    <property type="component" value="Chromosome"/>
</dbReference>
<feature type="domain" description="AAA" evidence="1">
    <location>
        <begin position="36"/>
        <end position="163"/>
    </location>
</feature>
<evidence type="ECO:0000259" key="1">
    <source>
        <dbReference type="Pfam" id="PF13173"/>
    </source>
</evidence>
<name>A0A127B7K1_9EURY</name>
<dbReference type="EMBL" id="CP010835">
    <property type="protein sequence ID" value="AMM53363.1"/>
    <property type="molecule type" value="Genomic_DNA"/>
</dbReference>
<dbReference type="STRING" id="1609559.TQ32_01780"/>
<reference evidence="4" key="1">
    <citation type="submission" date="2015-02" db="EMBL/GenBank/DDBJ databases">
        <title>Pyrococcus kukulkanii sp. nov., a novel hyperthermophilic archaeon isolated from a deep-sea hydrothermal vent at the Guaymas Basin.</title>
        <authorList>
            <person name="Oger P.M."/>
            <person name="Callac N."/>
            <person name="Jebbar M."/>
            <person name="Godfroy A."/>
        </authorList>
    </citation>
    <scope>NUCLEOTIDE SEQUENCE [LARGE SCALE GENOMIC DNA]</scope>
    <source>
        <strain evidence="4">NCB100</strain>
    </source>
</reference>